<evidence type="ECO:0000256" key="1">
    <source>
        <dbReference type="SAM" id="MobiDB-lite"/>
    </source>
</evidence>
<name>A0A081AVU7_PHYNI</name>
<comment type="caution">
    <text evidence="2">The sequence shown here is derived from an EMBL/GenBank/DDBJ whole genome shotgun (WGS) entry which is preliminary data.</text>
</comment>
<accession>A0A081AVU7</accession>
<dbReference type="AlphaFoldDB" id="A0A081AVU7"/>
<evidence type="ECO:0000313" key="3">
    <source>
        <dbReference type="Proteomes" id="UP000028582"/>
    </source>
</evidence>
<feature type="compositionally biased region" description="Basic residues" evidence="1">
    <location>
        <begin position="1"/>
        <end position="14"/>
    </location>
</feature>
<evidence type="ECO:0008006" key="4">
    <source>
        <dbReference type="Google" id="ProtNLM"/>
    </source>
</evidence>
<evidence type="ECO:0000313" key="2">
    <source>
        <dbReference type="EMBL" id="ETO83008.1"/>
    </source>
</evidence>
<proteinExistence type="predicted"/>
<dbReference type="OrthoDB" id="121441at2759"/>
<reference evidence="2 3" key="1">
    <citation type="submission" date="2013-11" db="EMBL/GenBank/DDBJ databases">
        <title>The Genome Sequence of Phytophthora parasitica P1976.</title>
        <authorList>
            <consortium name="The Broad Institute Genomics Platform"/>
            <person name="Russ C."/>
            <person name="Tyler B."/>
            <person name="Panabieres F."/>
            <person name="Shan W."/>
            <person name="Tripathy S."/>
            <person name="Grunwald N."/>
            <person name="Machado M."/>
            <person name="Johnson C.S."/>
            <person name="Walker B."/>
            <person name="Young S."/>
            <person name="Zeng Q."/>
            <person name="Gargeya S."/>
            <person name="Fitzgerald M."/>
            <person name="Haas B."/>
            <person name="Abouelleil A."/>
            <person name="Allen A.W."/>
            <person name="Alvarado L."/>
            <person name="Arachchi H.M."/>
            <person name="Berlin A.M."/>
            <person name="Chapman S.B."/>
            <person name="Gainer-Dewar J."/>
            <person name="Goldberg J."/>
            <person name="Griggs A."/>
            <person name="Gujja S."/>
            <person name="Hansen M."/>
            <person name="Howarth C."/>
            <person name="Imamovic A."/>
            <person name="Ireland A."/>
            <person name="Larimer J."/>
            <person name="McCowan C."/>
            <person name="Murphy C."/>
            <person name="Pearson M."/>
            <person name="Poon T.W."/>
            <person name="Priest M."/>
            <person name="Roberts A."/>
            <person name="Saif S."/>
            <person name="Shea T."/>
            <person name="Sisk P."/>
            <person name="Sykes S."/>
            <person name="Wortman J."/>
            <person name="Nusbaum C."/>
            <person name="Birren B."/>
        </authorList>
    </citation>
    <scope>NUCLEOTIDE SEQUENCE [LARGE SCALE GENOMIC DNA]</scope>
    <source>
        <strain evidence="2 3">P1976</strain>
    </source>
</reference>
<organism evidence="2 3">
    <name type="scientific">Phytophthora nicotianae P1976</name>
    <dbReference type="NCBI Taxonomy" id="1317066"/>
    <lineage>
        <taxon>Eukaryota</taxon>
        <taxon>Sar</taxon>
        <taxon>Stramenopiles</taxon>
        <taxon>Oomycota</taxon>
        <taxon>Peronosporomycetes</taxon>
        <taxon>Peronosporales</taxon>
        <taxon>Peronosporaceae</taxon>
        <taxon>Phytophthora</taxon>
    </lineage>
</organism>
<sequence length="123" mass="13950">MPRKKKLRPSLKKPRLNEHERGRYQGLHAAGVSARDIAVLTERSRDTVVRFVAPPLPPTKLKRPGPSTTLTIRETRRLVREVSEGNLWAAKLKAEVKLSVSVHTIQRTLSRVDRLVFSSPSRI</sequence>
<dbReference type="InterPro" id="IPR036388">
    <property type="entry name" value="WH-like_DNA-bd_sf"/>
</dbReference>
<protein>
    <recommendedName>
        <fullName evidence="4">Transposase IS30-like HTH domain-containing protein</fullName>
    </recommendedName>
</protein>
<gene>
    <name evidence="2" type="ORF">F444_02913</name>
</gene>
<dbReference type="Proteomes" id="UP000028582">
    <property type="component" value="Unassembled WGS sequence"/>
</dbReference>
<dbReference type="Gene3D" id="1.10.10.10">
    <property type="entry name" value="Winged helix-like DNA-binding domain superfamily/Winged helix DNA-binding domain"/>
    <property type="match status" value="1"/>
</dbReference>
<dbReference type="Gene3D" id="1.10.10.60">
    <property type="entry name" value="Homeodomain-like"/>
    <property type="match status" value="1"/>
</dbReference>
<feature type="region of interest" description="Disordered" evidence="1">
    <location>
        <begin position="1"/>
        <end position="21"/>
    </location>
</feature>
<dbReference type="EMBL" id="ANJA01000578">
    <property type="protein sequence ID" value="ETO83008.1"/>
    <property type="molecule type" value="Genomic_DNA"/>
</dbReference>